<dbReference type="SUPFAM" id="SSF55455">
    <property type="entry name" value="SRF-like"/>
    <property type="match status" value="1"/>
</dbReference>
<dbReference type="Gene3D" id="3.40.1810.10">
    <property type="entry name" value="Transcription factor, MADS-box"/>
    <property type="match status" value="1"/>
</dbReference>
<feature type="region of interest" description="Disordered" evidence="6">
    <location>
        <begin position="141"/>
        <end position="188"/>
    </location>
</feature>
<accession>A0AAE1V2P3</accession>
<name>A0AAE1V2P3_9SOLA</name>
<dbReference type="EMBL" id="JAVYJV010000015">
    <property type="protein sequence ID" value="KAK4353002.1"/>
    <property type="molecule type" value="Genomic_DNA"/>
</dbReference>
<comment type="caution">
    <text evidence="8">The sequence shown here is derived from an EMBL/GenBank/DDBJ whole genome shotgun (WGS) entry which is preliminary data.</text>
</comment>
<sequence length="188" mass="21096">MTRNSGESQKKAKKIASLSKQAKELSILCDIQVALIVCSHGETIPSISPNEDEARVIVNKYLSHSEEERSKKLITLETYLSKKLEEEEENNTRKIEEKKIEILFNQLYEANFNLYKLNAQEIKELLKQCAITKAELEKRMKEFDEQSQPPSLVSNFKAATEDGHAGGASTSLVGESDASRGPIKGHDE</sequence>
<evidence type="ECO:0000313" key="9">
    <source>
        <dbReference type="Proteomes" id="UP001291623"/>
    </source>
</evidence>
<keyword evidence="5" id="KW-0539">Nucleus</keyword>
<protein>
    <recommendedName>
        <fullName evidence="7">MADS-box domain-containing protein</fullName>
    </recommendedName>
</protein>
<dbReference type="Proteomes" id="UP001291623">
    <property type="component" value="Unassembled WGS sequence"/>
</dbReference>
<keyword evidence="2" id="KW-0805">Transcription regulation</keyword>
<keyword evidence="9" id="KW-1185">Reference proteome</keyword>
<evidence type="ECO:0000256" key="3">
    <source>
        <dbReference type="ARBA" id="ARBA00023125"/>
    </source>
</evidence>
<gene>
    <name evidence="8" type="ORF">RND71_028520</name>
</gene>
<evidence type="ECO:0000259" key="7">
    <source>
        <dbReference type="PROSITE" id="PS50066"/>
    </source>
</evidence>
<evidence type="ECO:0000256" key="1">
    <source>
        <dbReference type="ARBA" id="ARBA00004123"/>
    </source>
</evidence>
<dbReference type="AlphaFoldDB" id="A0AAE1V2P3"/>
<dbReference type="GO" id="GO:0005634">
    <property type="term" value="C:nucleus"/>
    <property type="evidence" value="ECO:0007669"/>
    <property type="project" value="UniProtKB-SubCell"/>
</dbReference>
<evidence type="ECO:0000313" key="8">
    <source>
        <dbReference type="EMBL" id="KAK4353002.1"/>
    </source>
</evidence>
<dbReference type="Pfam" id="PF00319">
    <property type="entry name" value="SRF-TF"/>
    <property type="match status" value="1"/>
</dbReference>
<reference evidence="8" key="1">
    <citation type="submission" date="2023-12" db="EMBL/GenBank/DDBJ databases">
        <title>Genome assembly of Anisodus tanguticus.</title>
        <authorList>
            <person name="Wang Y.-J."/>
        </authorList>
    </citation>
    <scope>NUCLEOTIDE SEQUENCE</scope>
    <source>
        <strain evidence="8">KB-2021</strain>
        <tissue evidence="8">Leaf</tissue>
    </source>
</reference>
<dbReference type="InterPro" id="IPR002100">
    <property type="entry name" value="TF_MADSbox"/>
</dbReference>
<keyword evidence="3" id="KW-0238">DNA-binding</keyword>
<keyword evidence="4" id="KW-0804">Transcription</keyword>
<proteinExistence type="predicted"/>
<dbReference type="PROSITE" id="PS50066">
    <property type="entry name" value="MADS_BOX_2"/>
    <property type="match status" value="1"/>
</dbReference>
<comment type="subcellular location">
    <subcellularLocation>
        <location evidence="1">Nucleus</location>
    </subcellularLocation>
</comment>
<evidence type="ECO:0000256" key="6">
    <source>
        <dbReference type="SAM" id="MobiDB-lite"/>
    </source>
</evidence>
<dbReference type="InterPro" id="IPR036879">
    <property type="entry name" value="TF_MADSbox_sf"/>
</dbReference>
<organism evidence="8 9">
    <name type="scientific">Anisodus tanguticus</name>
    <dbReference type="NCBI Taxonomy" id="243964"/>
    <lineage>
        <taxon>Eukaryota</taxon>
        <taxon>Viridiplantae</taxon>
        <taxon>Streptophyta</taxon>
        <taxon>Embryophyta</taxon>
        <taxon>Tracheophyta</taxon>
        <taxon>Spermatophyta</taxon>
        <taxon>Magnoliopsida</taxon>
        <taxon>eudicotyledons</taxon>
        <taxon>Gunneridae</taxon>
        <taxon>Pentapetalae</taxon>
        <taxon>asterids</taxon>
        <taxon>lamiids</taxon>
        <taxon>Solanales</taxon>
        <taxon>Solanaceae</taxon>
        <taxon>Solanoideae</taxon>
        <taxon>Hyoscyameae</taxon>
        <taxon>Anisodus</taxon>
    </lineage>
</organism>
<evidence type="ECO:0000256" key="2">
    <source>
        <dbReference type="ARBA" id="ARBA00023015"/>
    </source>
</evidence>
<dbReference type="GO" id="GO:0003677">
    <property type="term" value="F:DNA binding"/>
    <property type="evidence" value="ECO:0007669"/>
    <property type="project" value="UniProtKB-KW"/>
</dbReference>
<evidence type="ECO:0000256" key="5">
    <source>
        <dbReference type="ARBA" id="ARBA00023242"/>
    </source>
</evidence>
<evidence type="ECO:0000256" key="4">
    <source>
        <dbReference type="ARBA" id="ARBA00023163"/>
    </source>
</evidence>
<feature type="domain" description="MADS-box" evidence="7">
    <location>
        <begin position="12"/>
        <end position="51"/>
    </location>
</feature>
<dbReference type="GO" id="GO:0046983">
    <property type="term" value="F:protein dimerization activity"/>
    <property type="evidence" value="ECO:0007669"/>
    <property type="project" value="InterPro"/>
</dbReference>